<dbReference type="EMBL" id="JANFFA010000001">
    <property type="protein sequence ID" value="MDQ2093408.1"/>
    <property type="molecule type" value="Genomic_DNA"/>
</dbReference>
<evidence type="ECO:0000313" key="1">
    <source>
        <dbReference type="EMBL" id="MDQ2093408.1"/>
    </source>
</evidence>
<sequence length="134" mass="14387">MTQVIDRTGFIADAWAGVEAADLSEYAGGAVLLMPVDAAPEDAVAFFEAAQMIVIPFASSADGRGFSIAAALRGLGYRGHLRARGHVLVDQFRAALRQGFDDVEISDEQAARNPEAQWRTVALDLSYQSRLFAA</sequence>
<dbReference type="Proteomes" id="UP001227162">
    <property type="component" value="Unassembled WGS sequence"/>
</dbReference>
<name>A0AAJ1U8U1_9RHOB</name>
<keyword evidence="2" id="KW-1185">Reference proteome</keyword>
<dbReference type="AlphaFoldDB" id="A0AAJ1U8U1"/>
<organism evidence="1 2">
    <name type="scientific">Rhodalgimonas zhirmunskyi</name>
    <dbReference type="NCBI Taxonomy" id="2964767"/>
    <lineage>
        <taxon>Bacteria</taxon>
        <taxon>Pseudomonadati</taxon>
        <taxon>Pseudomonadota</taxon>
        <taxon>Alphaproteobacteria</taxon>
        <taxon>Rhodobacterales</taxon>
        <taxon>Roseobacteraceae</taxon>
        <taxon>Rhodalgimonas</taxon>
    </lineage>
</organism>
<reference evidence="1" key="1">
    <citation type="submission" date="2022-07" db="EMBL/GenBank/DDBJ databases">
        <authorList>
            <person name="Otstavnykh N."/>
            <person name="Isaeva M."/>
            <person name="Bystritskaya E."/>
        </authorList>
    </citation>
    <scope>NUCLEOTIDE SEQUENCE</scope>
    <source>
        <strain evidence="1">10Alg 79</strain>
    </source>
</reference>
<reference evidence="1" key="2">
    <citation type="submission" date="2023-04" db="EMBL/GenBank/DDBJ databases">
        <title>'Rhodoalgimonas zhirmunskyi' gen. nov., isolated from a red alga.</title>
        <authorList>
            <person name="Nedashkovskaya O.I."/>
            <person name="Otstavnykh N.Y."/>
            <person name="Bystritskaya E.P."/>
            <person name="Balabanova L.A."/>
            <person name="Isaeva M.P."/>
        </authorList>
    </citation>
    <scope>NUCLEOTIDE SEQUENCE</scope>
    <source>
        <strain evidence="1">10Alg 79</strain>
    </source>
</reference>
<dbReference type="RefSeq" id="WP_317624999.1">
    <property type="nucleotide sequence ID" value="NZ_JANFFA010000001.1"/>
</dbReference>
<proteinExistence type="predicted"/>
<protein>
    <submittedName>
        <fullName evidence="1">DUF934 domain-containing protein</fullName>
    </submittedName>
</protein>
<dbReference type="Pfam" id="PF06073">
    <property type="entry name" value="DUF934"/>
    <property type="match status" value="1"/>
</dbReference>
<dbReference type="InterPro" id="IPR008318">
    <property type="entry name" value="UCP030820"/>
</dbReference>
<accession>A0AAJ1U8U1</accession>
<evidence type="ECO:0000313" key="2">
    <source>
        <dbReference type="Proteomes" id="UP001227162"/>
    </source>
</evidence>
<gene>
    <name evidence="1" type="ORF">NOI20_04740</name>
</gene>
<comment type="caution">
    <text evidence="1">The sequence shown here is derived from an EMBL/GenBank/DDBJ whole genome shotgun (WGS) entry which is preliminary data.</text>
</comment>